<gene>
    <name evidence="1" type="ORF">NIES37_71180</name>
</gene>
<dbReference type="Proteomes" id="UP000218785">
    <property type="component" value="Plasmid plasmid2"/>
</dbReference>
<name>A0A1Z4NBN5_9CYAN</name>
<dbReference type="InterPro" id="IPR053860">
    <property type="entry name" value="DUF6932"/>
</dbReference>
<evidence type="ECO:0000313" key="1">
    <source>
        <dbReference type="EMBL" id="BAZ03105.1"/>
    </source>
</evidence>
<protein>
    <submittedName>
        <fullName evidence="1">Uncharacterized protein</fullName>
    </submittedName>
</protein>
<dbReference type="AlphaFoldDB" id="A0A1Z4NBN5"/>
<evidence type="ECO:0000313" key="2">
    <source>
        <dbReference type="Proteomes" id="UP000218785"/>
    </source>
</evidence>
<geneLocation type="plasmid" evidence="2">
    <name>Plasmid2 dna</name>
</geneLocation>
<accession>A0A1Z4NBN5</accession>
<reference evidence="1 2" key="1">
    <citation type="submission" date="2017-06" db="EMBL/GenBank/DDBJ databases">
        <title>Genome sequencing of cyanobaciteial culture collection at National Institute for Environmental Studies (NIES).</title>
        <authorList>
            <person name="Hirose Y."/>
            <person name="Shimura Y."/>
            <person name="Fujisawa T."/>
            <person name="Nakamura Y."/>
            <person name="Kawachi M."/>
        </authorList>
    </citation>
    <scope>NUCLEOTIDE SEQUENCE [LARGE SCALE GENOMIC DNA]</scope>
    <source>
        <strain evidence="1 2">NIES-37</strain>
        <plasmid evidence="2">Plasmid2 dna</plasmid>
    </source>
</reference>
<keyword evidence="1" id="KW-0614">Plasmid</keyword>
<dbReference type="KEGG" id="ttq:NIES37_71180"/>
<sequence length="147" mass="16527">MIPTFNSDGNLPPGVHWTKWQEFVERFGTTPRRQQLLKGLKSAIDSLSKAGCPVIYIDGSFVTEKENPNDYDGCWDVTGVDPYLLDPILLNFDNGRAAQKIKYQGELFPAQTSESITGKTFLEFFQVDKNTGNPKGIVAIDLRRAWL</sequence>
<keyword evidence="2" id="KW-1185">Reference proteome</keyword>
<organism evidence="1 2">
    <name type="scientific">Tolypothrix tenuis PCC 7101</name>
    <dbReference type="NCBI Taxonomy" id="231146"/>
    <lineage>
        <taxon>Bacteria</taxon>
        <taxon>Bacillati</taxon>
        <taxon>Cyanobacteriota</taxon>
        <taxon>Cyanophyceae</taxon>
        <taxon>Nostocales</taxon>
        <taxon>Tolypothrichaceae</taxon>
        <taxon>Tolypothrix</taxon>
    </lineage>
</organism>
<proteinExistence type="predicted"/>
<dbReference type="RefSeq" id="WP_096585445.1">
    <property type="nucleotide sequence ID" value="NZ_CAWNJS010000003.1"/>
</dbReference>
<dbReference type="Pfam" id="PF22014">
    <property type="entry name" value="DUF6932"/>
    <property type="match status" value="1"/>
</dbReference>
<dbReference type="EMBL" id="AP018250">
    <property type="protein sequence ID" value="BAZ03105.1"/>
    <property type="molecule type" value="Genomic_DNA"/>
</dbReference>